<dbReference type="SUPFAM" id="SSF50985">
    <property type="entry name" value="RCC1/BLIP-II"/>
    <property type="match status" value="1"/>
</dbReference>
<dbReference type="Pfam" id="PF00395">
    <property type="entry name" value="SLH"/>
    <property type="match status" value="3"/>
</dbReference>
<feature type="signal peptide" evidence="2">
    <location>
        <begin position="1"/>
        <end position="31"/>
    </location>
</feature>
<dbReference type="AlphaFoldDB" id="D9TMA6"/>
<dbReference type="PROSITE" id="PS00626">
    <property type="entry name" value="RCC1_2"/>
    <property type="match status" value="4"/>
</dbReference>
<sequence>MNIQNKFTKRFIVLFLSVLLLMTSTISTSFAATNTSFKDISGHWAEKEINDWTSKGLIAGYEDSTFKPDNPITRAEFIALVNRSFNIKNTAQINFSDVKPSDWYYSDIQKAKAAGFISGYEDNTMRPNKSITRQEAASIISRLLNLKNTDSSGISNFKDAGKISDWAKGAISSVVKQGYMGGYPDNTFKPENFITRAETVVVLNRVKINSTNTNTNTGINNENNQPTVKAIAAGAYHTVALKNDGTVWAWGWNDCGQLGDGTTTNRTIPVQVKGISDVVAIAAGMYHTVALKNDGTVWAWGDNEHDQLGNETTKEEYHSTPVQVKGISDVKAIAAGASYTVVLKNDGTVWAWGVNEYGKLGDGTTNNSFTPVQVNGISNVKAIAAGAYHTVVLKNDGTVWTWGYNHYGELGNGTTVDSSTPVQVKGISDVKAIAAGACHTVALKNDGTVWAWGCNYYGELGNGTAVDSSTPVQVKWQNN</sequence>
<evidence type="ECO:0000313" key="5">
    <source>
        <dbReference type="Proteomes" id="UP000001626"/>
    </source>
</evidence>
<dbReference type="Pfam" id="PF25390">
    <property type="entry name" value="WD40_RLD"/>
    <property type="match status" value="1"/>
</dbReference>
<dbReference type="PANTHER" id="PTHR22870">
    <property type="entry name" value="REGULATOR OF CHROMOSOME CONDENSATION"/>
    <property type="match status" value="1"/>
</dbReference>
<evidence type="ECO:0000259" key="3">
    <source>
        <dbReference type="PROSITE" id="PS51272"/>
    </source>
</evidence>
<dbReference type="RefSeq" id="WP_013299024.1">
    <property type="nucleotide sequence ID" value="NC_014410.1"/>
</dbReference>
<keyword evidence="2" id="KW-0732">Signal</keyword>
<name>D9TMA6_THETC</name>
<organism evidence="4 5">
    <name type="scientific">Thermoanaerobacterium thermosaccharolyticum (strain ATCC 7956 / DSM 571 / NCIMB 9385 / NCA 3814 / NCTC 13789 / WDCM 00135 / 2032)</name>
    <name type="common">Clostridium thermosaccharolyticum</name>
    <dbReference type="NCBI Taxonomy" id="580327"/>
    <lineage>
        <taxon>Bacteria</taxon>
        <taxon>Bacillati</taxon>
        <taxon>Bacillota</taxon>
        <taxon>Clostridia</taxon>
        <taxon>Thermoanaerobacterales</taxon>
        <taxon>Thermoanaerobacteraceae</taxon>
        <taxon>Thermoanaerobacterium</taxon>
    </lineage>
</organism>
<keyword evidence="1" id="KW-0677">Repeat</keyword>
<evidence type="ECO:0000313" key="4">
    <source>
        <dbReference type="EMBL" id="ADL70068.1"/>
    </source>
</evidence>
<evidence type="ECO:0000256" key="2">
    <source>
        <dbReference type="SAM" id="SignalP"/>
    </source>
</evidence>
<feature type="domain" description="SLH" evidence="3">
    <location>
        <begin position="32"/>
        <end position="90"/>
    </location>
</feature>
<feature type="domain" description="SLH" evidence="3">
    <location>
        <begin position="91"/>
        <end position="154"/>
    </location>
</feature>
<gene>
    <name evidence="4" type="ordered locus">Tthe_2617</name>
</gene>
<dbReference type="Gene3D" id="2.130.10.30">
    <property type="entry name" value="Regulator of chromosome condensation 1/beta-lactamase-inhibitor protein II"/>
    <property type="match status" value="2"/>
</dbReference>
<dbReference type="OrthoDB" id="174569at2"/>
<dbReference type="InterPro" id="IPR009091">
    <property type="entry name" value="RCC1/BLIP-II"/>
</dbReference>
<evidence type="ECO:0000256" key="1">
    <source>
        <dbReference type="ARBA" id="ARBA00022737"/>
    </source>
</evidence>
<dbReference type="PROSITE" id="PS51272">
    <property type="entry name" value="SLH"/>
    <property type="match status" value="3"/>
</dbReference>
<dbReference type="eggNOG" id="COG5492">
    <property type="taxonomic scope" value="Bacteria"/>
</dbReference>
<dbReference type="InterPro" id="IPR058923">
    <property type="entry name" value="RCC1-like_dom"/>
</dbReference>
<dbReference type="InterPro" id="IPR051210">
    <property type="entry name" value="Ub_ligase/GEF_domain"/>
</dbReference>
<dbReference type="PRINTS" id="PR00633">
    <property type="entry name" value="RCCNDNSATION"/>
</dbReference>
<dbReference type="PROSITE" id="PS50012">
    <property type="entry name" value="RCC1_3"/>
    <property type="match status" value="5"/>
</dbReference>
<dbReference type="STRING" id="580327.Tthe_2617"/>
<dbReference type="eggNOG" id="COG5184">
    <property type="taxonomic scope" value="Bacteria"/>
</dbReference>
<dbReference type="EMBL" id="CP002171">
    <property type="protein sequence ID" value="ADL70068.1"/>
    <property type="molecule type" value="Genomic_DNA"/>
</dbReference>
<feature type="domain" description="SLH" evidence="3">
    <location>
        <begin position="155"/>
        <end position="217"/>
    </location>
</feature>
<dbReference type="GeneID" id="93865555"/>
<feature type="chain" id="PRO_5003129232" evidence="2">
    <location>
        <begin position="32"/>
        <end position="479"/>
    </location>
</feature>
<protein>
    <submittedName>
        <fullName evidence="4">S-layer domain protein</fullName>
    </submittedName>
</protein>
<dbReference type="Proteomes" id="UP000001626">
    <property type="component" value="Chromosome"/>
</dbReference>
<keyword evidence="5" id="KW-1185">Reference proteome</keyword>
<dbReference type="PANTHER" id="PTHR22870:SF408">
    <property type="entry name" value="OS09G0560450 PROTEIN"/>
    <property type="match status" value="1"/>
</dbReference>
<accession>D9TMA6</accession>
<dbReference type="KEGG" id="ttm:Tthe_2617"/>
<dbReference type="HOGENOM" id="CLU_005210_8_1_9"/>
<dbReference type="InterPro" id="IPR001119">
    <property type="entry name" value="SLH_dom"/>
</dbReference>
<dbReference type="InterPro" id="IPR000408">
    <property type="entry name" value="Reg_chr_condens"/>
</dbReference>
<reference evidence="4 5" key="1">
    <citation type="submission" date="2010-08" db="EMBL/GenBank/DDBJ databases">
        <title>Complete sequence of Thermoanaerobacterium thermosaccharolyticum DSM 571.</title>
        <authorList>
            <consortium name="US DOE Joint Genome Institute"/>
            <person name="Lucas S."/>
            <person name="Copeland A."/>
            <person name="Lapidus A."/>
            <person name="Cheng J.-F."/>
            <person name="Bruce D."/>
            <person name="Goodwin L."/>
            <person name="Pitluck S."/>
            <person name="Teshima H."/>
            <person name="Detter J.C."/>
            <person name="Han C."/>
            <person name="Tapia R."/>
            <person name="Land M."/>
            <person name="Hauser L."/>
            <person name="Chang Y.-J."/>
            <person name="Jeffries C."/>
            <person name="Kyrpides N."/>
            <person name="Ivanova N."/>
            <person name="Mikhailova N."/>
            <person name="Hemme C.L."/>
            <person name="Woyke T."/>
        </authorList>
    </citation>
    <scope>NUCLEOTIDE SEQUENCE [LARGE SCALE GENOMIC DNA]</scope>
    <source>
        <strain evidence="5">ATCC 7956 / DSM 571 / NCIMB 9385 / NCA 3814 / NCTC 13789 / WDCM 00135 / 2032</strain>
    </source>
</reference>
<proteinExistence type="predicted"/>